<gene>
    <name evidence="1" type="ORF">RBSWK_06496</name>
</gene>
<evidence type="ECO:0000313" key="1">
    <source>
        <dbReference type="EMBL" id="ELP29640.1"/>
    </source>
</evidence>
<protein>
    <submittedName>
        <fullName evidence="1">Uncharacterized protein</fullName>
    </submittedName>
</protein>
<dbReference type="EMBL" id="AMWG01000186">
    <property type="protein sequence ID" value="ELP29640.1"/>
    <property type="molecule type" value="Genomic_DNA"/>
</dbReference>
<organism evidence="1 2">
    <name type="scientific">Rhodopirellula baltica SWK14</name>
    <dbReference type="NCBI Taxonomy" id="993516"/>
    <lineage>
        <taxon>Bacteria</taxon>
        <taxon>Pseudomonadati</taxon>
        <taxon>Planctomycetota</taxon>
        <taxon>Planctomycetia</taxon>
        <taxon>Pirellulales</taxon>
        <taxon>Pirellulaceae</taxon>
        <taxon>Rhodopirellula</taxon>
    </lineage>
</organism>
<dbReference type="AlphaFoldDB" id="L7C746"/>
<name>L7C746_RHOBT</name>
<comment type="caution">
    <text evidence="1">The sequence shown here is derived from an EMBL/GenBank/DDBJ whole genome shotgun (WGS) entry which is preliminary data.</text>
</comment>
<dbReference type="PATRIC" id="fig|993516.3.peg.6966"/>
<accession>L7C746</accession>
<proteinExistence type="predicted"/>
<dbReference type="Proteomes" id="UP000010959">
    <property type="component" value="Unassembled WGS sequence"/>
</dbReference>
<sequence length="60" mass="7124">MSKKTHTRSKILLRAGHQSLLQRFETDCTKSLIRENFIDKVFPRQQFPDPMPPCEGYFVR</sequence>
<reference evidence="1 2" key="1">
    <citation type="journal article" date="2013" name="Mar. Genomics">
        <title>Expression of sulfatases in Rhodopirellula baltica and the diversity of sulfatases in the genus Rhodopirellula.</title>
        <authorList>
            <person name="Wegner C.E."/>
            <person name="Richter-Heitmann T."/>
            <person name="Klindworth A."/>
            <person name="Klockow C."/>
            <person name="Richter M."/>
            <person name="Achstetter T."/>
            <person name="Glockner F.O."/>
            <person name="Harder J."/>
        </authorList>
    </citation>
    <scope>NUCLEOTIDE SEQUENCE [LARGE SCALE GENOMIC DNA]</scope>
    <source>
        <strain evidence="1 2">SWK14</strain>
    </source>
</reference>
<evidence type="ECO:0000313" key="2">
    <source>
        <dbReference type="Proteomes" id="UP000010959"/>
    </source>
</evidence>